<sequence length="20" mass="2179">MQSSLVVASLISFMHALTSR</sequence>
<dbReference type="AlphaFoldDB" id="A0A0E9QBQ9"/>
<proteinExistence type="predicted"/>
<reference evidence="1" key="2">
    <citation type="journal article" date="2015" name="Fish Shellfish Immunol.">
        <title>Early steps in the European eel (Anguilla anguilla)-Vibrio vulnificus interaction in the gills: Role of the RtxA13 toxin.</title>
        <authorList>
            <person name="Callol A."/>
            <person name="Pajuelo D."/>
            <person name="Ebbesson L."/>
            <person name="Teles M."/>
            <person name="MacKenzie S."/>
            <person name="Amaro C."/>
        </authorList>
    </citation>
    <scope>NUCLEOTIDE SEQUENCE</scope>
</reference>
<protein>
    <submittedName>
        <fullName evidence="1">Uncharacterized protein</fullName>
    </submittedName>
</protein>
<name>A0A0E9QBQ9_ANGAN</name>
<evidence type="ECO:0000313" key="1">
    <source>
        <dbReference type="EMBL" id="JAH13957.1"/>
    </source>
</evidence>
<dbReference type="EMBL" id="GBXM01094620">
    <property type="protein sequence ID" value="JAH13957.1"/>
    <property type="molecule type" value="Transcribed_RNA"/>
</dbReference>
<accession>A0A0E9QBQ9</accession>
<organism evidence="1">
    <name type="scientific">Anguilla anguilla</name>
    <name type="common">European freshwater eel</name>
    <name type="synonym">Muraena anguilla</name>
    <dbReference type="NCBI Taxonomy" id="7936"/>
    <lineage>
        <taxon>Eukaryota</taxon>
        <taxon>Metazoa</taxon>
        <taxon>Chordata</taxon>
        <taxon>Craniata</taxon>
        <taxon>Vertebrata</taxon>
        <taxon>Euteleostomi</taxon>
        <taxon>Actinopterygii</taxon>
        <taxon>Neopterygii</taxon>
        <taxon>Teleostei</taxon>
        <taxon>Anguilliformes</taxon>
        <taxon>Anguillidae</taxon>
        <taxon>Anguilla</taxon>
    </lineage>
</organism>
<reference evidence="1" key="1">
    <citation type="submission" date="2014-11" db="EMBL/GenBank/DDBJ databases">
        <authorList>
            <person name="Amaro Gonzalez C."/>
        </authorList>
    </citation>
    <scope>NUCLEOTIDE SEQUENCE</scope>
</reference>